<dbReference type="HOGENOM" id="CLU_1966254_0_0_10"/>
<dbReference type="STRING" id="866536.Belba_3079"/>
<dbReference type="Proteomes" id="UP000006050">
    <property type="component" value="Chromosome"/>
</dbReference>
<dbReference type="KEGG" id="bbd:Belba_3079"/>
<keyword evidence="1" id="KW-0472">Membrane</keyword>
<dbReference type="OrthoDB" id="839596at2"/>
<keyword evidence="3" id="KW-1185">Reference proteome</keyword>
<keyword evidence="1" id="KW-0812">Transmembrane</keyword>
<feature type="transmembrane region" description="Helical" evidence="1">
    <location>
        <begin position="12"/>
        <end position="29"/>
    </location>
</feature>
<reference evidence="3" key="1">
    <citation type="submission" date="2012-06" db="EMBL/GenBank/DDBJ databases">
        <title>The complete genome of Belliella baltica DSM 15883.</title>
        <authorList>
            <person name="Lucas S."/>
            <person name="Copeland A."/>
            <person name="Lapidus A."/>
            <person name="Goodwin L."/>
            <person name="Pitluck S."/>
            <person name="Peters L."/>
            <person name="Mikhailova N."/>
            <person name="Davenport K."/>
            <person name="Kyrpides N."/>
            <person name="Mavromatis K."/>
            <person name="Pagani I."/>
            <person name="Ivanova N."/>
            <person name="Ovchinnikova G."/>
            <person name="Zeytun A."/>
            <person name="Detter J.C."/>
            <person name="Han C."/>
            <person name="Land M."/>
            <person name="Hauser L."/>
            <person name="Markowitz V."/>
            <person name="Cheng J.-F."/>
            <person name="Hugenholtz P."/>
            <person name="Woyke T."/>
            <person name="Wu D."/>
            <person name="Tindall B."/>
            <person name="Pomrenke H."/>
            <person name="Brambilla E."/>
            <person name="Klenk H.-P."/>
            <person name="Eisen J.A."/>
        </authorList>
    </citation>
    <scope>NUCLEOTIDE SEQUENCE [LARGE SCALE GENOMIC DNA]</scope>
    <source>
        <strain evidence="3">DSM 15883 / CIP 108006 / LMG 21964 / BA134</strain>
    </source>
</reference>
<evidence type="ECO:0000256" key="1">
    <source>
        <dbReference type="SAM" id="Phobius"/>
    </source>
</evidence>
<keyword evidence="1" id="KW-1133">Transmembrane helix</keyword>
<dbReference type="RefSeq" id="WP_014773541.1">
    <property type="nucleotide sequence ID" value="NC_018010.1"/>
</dbReference>
<proteinExistence type="predicted"/>
<dbReference type="EMBL" id="CP003281">
    <property type="protein sequence ID" value="AFL85596.1"/>
    <property type="molecule type" value="Genomic_DNA"/>
</dbReference>
<dbReference type="AlphaFoldDB" id="I3Z8M8"/>
<sequence length="127" mass="14815">MKIYDKHSHTLMFILTGIYMLLGVLKGYYSTIDGFAIAYFSLGFFCCMYLMYTYNNPYIEVKNGIIFKAGIIKKKQIKIADIKSLEKVENTLIIKSENDQFKISKGMLDDTKIRNFEEYIRSEMNQG</sequence>
<evidence type="ECO:0000313" key="2">
    <source>
        <dbReference type="EMBL" id="AFL85596.1"/>
    </source>
</evidence>
<name>I3Z8M8_BELBD</name>
<evidence type="ECO:0000313" key="3">
    <source>
        <dbReference type="Proteomes" id="UP000006050"/>
    </source>
</evidence>
<organism evidence="2 3">
    <name type="scientific">Belliella baltica (strain DSM 15883 / CIP 108006 / LMG 21964 / BA134)</name>
    <dbReference type="NCBI Taxonomy" id="866536"/>
    <lineage>
        <taxon>Bacteria</taxon>
        <taxon>Pseudomonadati</taxon>
        <taxon>Bacteroidota</taxon>
        <taxon>Cytophagia</taxon>
        <taxon>Cytophagales</taxon>
        <taxon>Cyclobacteriaceae</taxon>
        <taxon>Belliella</taxon>
    </lineage>
</organism>
<gene>
    <name evidence="2" type="ordered locus">Belba_3079</name>
</gene>
<accession>I3Z8M8</accession>
<protein>
    <submittedName>
        <fullName evidence="2">Uncharacterized protein</fullName>
    </submittedName>
</protein>
<feature type="transmembrane region" description="Helical" evidence="1">
    <location>
        <begin position="35"/>
        <end position="52"/>
    </location>
</feature>